<name>A0A1V0UL38_STRVN</name>
<feature type="region of interest" description="Disordered" evidence="4">
    <location>
        <begin position="56"/>
        <end position="98"/>
    </location>
</feature>
<evidence type="ECO:0000256" key="1">
    <source>
        <dbReference type="ARBA" id="ARBA00023015"/>
    </source>
</evidence>
<dbReference type="GO" id="GO:0003677">
    <property type="term" value="F:DNA binding"/>
    <property type="evidence" value="ECO:0007669"/>
    <property type="project" value="UniProtKB-KW"/>
</dbReference>
<evidence type="ECO:0000256" key="4">
    <source>
        <dbReference type="SAM" id="MobiDB-lite"/>
    </source>
</evidence>
<dbReference type="PRINTS" id="PR00038">
    <property type="entry name" value="HTHLUXR"/>
</dbReference>
<gene>
    <name evidence="6" type="ORF">B1H20_02165</name>
</gene>
<dbReference type="SMART" id="SM00421">
    <property type="entry name" value="HTH_LUXR"/>
    <property type="match status" value="1"/>
</dbReference>
<dbReference type="AlphaFoldDB" id="A0A1V0UL38"/>
<dbReference type="KEGG" id="svu:B1H20_02165"/>
<protein>
    <recommendedName>
        <fullName evidence="5">HTH luxR-type domain-containing protein</fullName>
    </recommendedName>
</protein>
<reference evidence="6 7" key="1">
    <citation type="submission" date="2017-03" db="EMBL/GenBank/DDBJ databases">
        <title>Complete Genome Sequence of a natural compounds producer, Streptomyces violaceus S21.</title>
        <authorList>
            <person name="Zhong C."/>
            <person name="Zhao Z."/>
            <person name="Fu J."/>
            <person name="Zong G."/>
            <person name="Qin R."/>
            <person name="Cao G."/>
        </authorList>
    </citation>
    <scope>NUCLEOTIDE SEQUENCE [LARGE SCALE GENOMIC DNA]</scope>
    <source>
        <strain evidence="6 7">S21</strain>
    </source>
</reference>
<organism evidence="6 7">
    <name type="scientific">Streptomyces violaceoruber</name>
    <dbReference type="NCBI Taxonomy" id="1935"/>
    <lineage>
        <taxon>Bacteria</taxon>
        <taxon>Bacillati</taxon>
        <taxon>Actinomycetota</taxon>
        <taxon>Actinomycetes</taxon>
        <taxon>Kitasatosporales</taxon>
        <taxon>Streptomycetaceae</taxon>
        <taxon>Streptomyces</taxon>
        <taxon>Streptomyces violaceoruber group</taxon>
    </lineage>
</organism>
<dbReference type="CDD" id="cd06170">
    <property type="entry name" value="LuxR_C_like"/>
    <property type="match status" value="1"/>
</dbReference>
<evidence type="ECO:0000256" key="2">
    <source>
        <dbReference type="ARBA" id="ARBA00023125"/>
    </source>
</evidence>
<dbReference type="Pfam" id="PF00196">
    <property type="entry name" value="GerE"/>
    <property type="match status" value="1"/>
</dbReference>
<evidence type="ECO:0000259" key="5">
    <source>
        <dbReference type="PROSITE" id="PS50043"/>
    </source>
</evidence>
<feature type="domain" description="HTH luxR-type" evidence="5">
    <location>
        <begin position="153"/>
        <end position="220"/>
    </location>
</feature>
<dbReference type="PANTHER" id="PTHR44688">
    <property type="entry name" value="DNA-BINDING TRANSCRIPTIONAL ACTIVATOR DEVR_DOSR"/>
    <property type="match status" value="1"/>
</dbReference>
<dbReference type="PANTHER" id="PTHR44688:SF16">
    <property type="entry name" value="DNA-BINDING TRANSCRIPTIONAL ACTIVATOR DEVR_DOSR"/>
    <property type="match status" value="1"/>
</dbReference>
<dbReference type="Proteomes" id="UP000192445">
    <property type="component" value="Chromosome"/>
</dbReference>
<dbReference type="PROSITE" id="PS50043">
    <property type="entry name" value="HTH_LUXR_2"/>
    <property type="match status" value="1"/>
</dbReference>
<dbReference type="SUPFAM" id="SSF46894">
    <property type="entry name" value="C-terminal effector domain of the bipartite response regulators"/>
    <property type="match status" value="1"/>
</dbReference>
<dbReference type="Gene3D" id="1.10.10.10">
    <property type="entry name" value="Winged helix-like DNA-binding domain superfamily/Winged helix DNA-binding domain"/>
    <property type="match status" value="1"/>
</dbReference>
<dbReference type="GO" id="GO:0006355">
    <property type="term" value="P:regulation of DNA-templated transcription"/>
    <property type="evidence" value="ECO:0007669"/>
    <property type="project" value="InterPro"/>
</dbReference>
<sequence>MVASDDSVAFMDVLPGRCGAVGAASTAACPRPEPFAPPTDSVFAFLVHRVGGFGPIAGGTRKTGPGPFPRILPGRSSDGGGRSVAHPSPEPGAHDGDGAQRGEVLVLLLRVIDSLAALERAHEQVVHELRRLHPAIERDGEAVGEQVGGGFTDWCRASGLTERESLTLAALLTGATNRKIGRDLGVTERTVKNTLRSVYVKLGVSGRSEAISRTMAHMVGRRIVP</sequence>
<accession>A0A1V0UL38</accession>
<keyword evidence="2" id="KW-0238">DNA-binding</keyword>
<evidence type="ECO:0000313" key="6">
    <source>
        <dbReference type="EMBL" id="ARF65975.1"/>
    </source>
</evidence>
<dbReference type="InterPro" id="IPR000792">
    <property type="entry name" value="Tscrpt_reg_LuxR_C"/>
</dbReference>
<dbReference type="InterPro" id="IPR016032">
    <property type="entry name" value="Sig_transdc_resp-reg_C-effctor"/>
</dbReference>
<evidence type="ECO:0000313" key="7">
    <source>
        <dbReference type="Proteomes" id="UP000192445"/>
    </source>
</evidence>
<proteinExistence type="predicted"/>
<dbReference type="InterPro" id="IPR036388">
    <property type="entry name" value="WH-like_DNA-bd_sf"/>
</dbReference>
<dbReference type="EMBL" id="CP020570">
    <property type="protein sequence ID" value="ARF65975.1"/>
    <property type="molecule type" value="Genomic_DNA"/>
</dbReference>
<evidence type="ECO:0000256" key="3">
    <source>
        <dbReference type="ARBA" id="ARBA00023163"/>
    </source>
</evidence>
<keyword evidence="3" id="KW-0804">Transcription</keyword>
<keyword evidence="1" id="KW-0805">Transcription regulation</keyword>